<protein>
    <submittedName>
        <fullName evidence="2">Uncharacterized protein</fullName>
    </submittedName>
</protein>
<name>A0ABN5VX46_9ACTN</name>
<dbReference type="Proteomes" id="UP001321542">
    <property type="component" value="Chromosome"/>
</dbReference>
<evidence type="ECO:0000313" key="3">
    <source>
        <dbReference type="Proteomes" id="UP001321542"/>
    </source>
</evidence>
<dbReference type="EMBL" id="AP018448">
    <property type="protein sequence ID" value="BBC37883.1"/>
    <property type="molecule type" value="Genomic_DNA"/>
</dbReference>
<keyword evidence="3" id="KW-1185">Reference proteome</keyword>
<organism evidence="2 3">
    <name type="scientific">Streptomyces graminofaciens</name>
    <dbReference type="NCBI Taxonomy" id="68212"/>
    <lineage>
        <taxon>Bacteria</taxon>
        <taxon>Bacillati</taxon>
        <taxon>Actinomycetota</taxon>
        <taxon>Actinomycetes</taxon>
        <taxon>Kitasatosporales</taxon>
        <taxon>Streptomycetaceae</taxon>
        <taxon>Streptomyces</taxon>
    </lineage>
</organism>
<evidence type="ECO:0000313" key="2">
    <source>
        <dbReference type="EMBL" id="BBC37883.1"/>
    </source>
</evidence>
<proteinExistence type="predicted"/>
<evidence type="ECO:0000256" key="1">
    <source>
        <dbReference type="SAM" id="MobiDB-lite"/>
    </source>
</evidence>
<reference evidence="2 3" key="2">
    <citation type="journal article" date="2023" name="ChemBioChem">
        <title>Acyltransferase Domain Exchange between Two Independent Type I Polyketide Synthases in the Same Producer Strain of Macrolide Antibiotics.</title>
        <authorList>
            <person name="Kudo F."/>
            <person name="Kishikawa K."/>
            <person name="Tsuboi K."/>
            <person name="Kido T."/>
            <person name="Usui T."/>
            <person name="Hashimoto J."/>
            <person name="Shin-Ya K."/>
            <person name="Miyanaga A."/>
            <person name="Eguchi T."/>
        </authorList>
    </citation>
    <scope>NUCLEOTIDE SEQUENCE [LARGE SCALE GENOMIC DNA]</scope>
    <source>
        <strain evidence="2 3">A-8890</strain>
    </source>
</reference>
<feature type="region of interest" description="Disordered" evidence="1">
    <location>
        <begin position="1"/>
        <end position="23"/>
    </location>
</feature>
<gene>
    <name evidence="2" type="ORF">SGFS_091770</name>
</gene>
<accession>A0ABN5VX46</accession>
<reference evidence="2 3" key="1">
    <citation type="journal article" date="2010" name="ChemBioChem">
        <title>Cloning and characterization of the biosynthetic gene cluster of 16-membered macrolide antibiotic FD-891: involvement of a dual functional cytochrome P450 monooxygenase catalyzing epoxidation and hydroxylation.</title>
        <authorList>
            <person name="Kudo F."/>
            <person name="Motegi A."/>
            <person name="Mizoue K."/>
            <person name="Eguchi T."/>
        </authorList>
    </citation>
    <scope>NUCLEOTIDE SEQUENCE [LARGE SCALE GENOMIC DNA]</scope>
    <source>
        <strain evidence="2 3">A-8890</strain>
    </source>
</reference>
<sequence>MWWGPGAGGPWPDHRRGRACGDSPGKPYPWQRIGIPVEVVPACASLYGLTPVQREPVRTCRGICPERPPTLR</sequence>